<accession>A0A835HW18</accession>
<evidence type="ECO:0000256" key="1">
    <source>
        <dbReference type="SAM" id="Phobius"/>
    </source>
</evidence>
<feature type="non-terminal residue" evidence="2">
    <location>
        <position position="1"/>
    </location>
</feature>
<keyword evidence="3" id="KW-1185">Reference proteome</keyword>
<reference evidence="2 3" key="1">
    <citation type="submission" date="2020-10" db="EMBL/GenBank/DDBJ databases">
        <title>The Coptis chinensis genome and diversification of protoberbering-type alkaloids.</title>
        <authorList>
            <person name="Wang B."/>
            <person name="Shu S."/>
            <person name="Song C."/>
            <person name="Liu Y."/>
        </authorList>
    </citation>
    <scope>NUCLEOTIDE SEQUENCE [LARGE SCALE GENOMIC DNA]</scope>
    <source>
        <strain evidence="2">HL-2020</strain>
        <tissue evidence="2">Leaf</tissue>
    </source>
</reference>
<sequence length="78" mass="9324">YDNSSIRPKSLKTVSNLRNRYFGRNISNKLRNLNCRQTVRNRYIDKYSLFCSVYWLLNIILSIFIFNSCLNLLLPTPF</sequence>
<evidence type="ECO:0000313" key="2">
    <source>
        <dbReference type="EMBL" id="KAF9606766.1"/>
    </source>
</evidence>
<feature type="transmembrane region" description="Helical" evidence="1">
    <location>
        <begin position="47"/>
        <end position="74"/>
    </location>
</feature>
<comment type="caution">
    <text evidence="2">The sequence shown here is derived from an EMBL/GenBank/DDBJ whole genome shotgun (WGS) entry which is preliminary data.</text>
</comment>
<keyword evidence="1" id="KW-0472">Membrane</keyword>
<keyword evidence="1" id="KW-0812">Transmembrane</keyword>
<dbReference type="AlphaFoldDB" id="A0A835HW18"/>
<protein>
    <submittedName>
        <fullName evidence="2">Uncharacterized protein</fullName>
    </submittedName>
</protein>
<name>A0A835HW18_9MAGN</name>
<organism evidence="2 3">
    <name type="scientific">Coptis chinensis</name>
    <dbReference type="NCBI Taxonomy" id="261450"/>
    <lineage>
        <taxon>Eukaryota</taxon>
        <taxon>Viridiplantae</taxon>
        <taxon>Streptophyta</taxon>
        <taxon>Embryophyta</taxon>
        <taxon>Tracheophyta</taxon>
        <taxon>Spermatophyta</taxon>
        <taxon>Magnoliopsida</taxon>
        <taxon>Ranunculales</taxon>
        <taxon>Ranunculaceae</taxon>
        <taxon>Coptidoideae</taxon>
        <taxon>Coptis</taxon>
    </lineage>
</organism>
<gene>
    <name evidence="2" type="ORF">IFM89_028142</name>
</gene>
<dbReference type="Proteomes" id="UP000631114">
    <property type="component" value="Unassembled WGS sequence"/>
</dbReference>
<keyword evidence="1" id="KW-1133">Transmembrane helix</keyword>
<proteinExistence type="predicted"/>
<dbReference type="EMBL" id="JADFTS010000005">
    <property type="protein sequence ID" value="KAF9606766.1"/>
    <property type="molecule type" value="Genomic_DNA"/>
</dbReference>
<evidence type="ECO:0000313" key="3">
    <source>
        <dbReference type="Proteomes" id="UP000631114"/>
    </source>
</evidence>